<dbReference type="InterPro" id="IPR013325">
    <property type="entry name" value="RNA_pol_sigma_r2"/>
</dbReference>
<dbReference type="CDD" id="cd06171">
    <property type="entry name" value="Sigma70_r4"/>
    <property type="match status" value="1"/>
</dbReference>
<evidence type="ECO:0000256" key="3">
    <source>
        <dbReference type="ARBA" id="ARBA00023082"/>
    </source>
</evidence>
<feature type="region of interest" description="Disordered" evidence="6">
    <location>
        <begin position="1"/>
        <end position="24"/>
    </location>
</feature>
<accession>A0A4U5W4L0</accession>
<dbReference type="InterPro" id="IPR014284">
    <property type="entry name" value="RNA_pol_sigma-70_dom"/>
</dbReference>
<name>A0A4U5W4L0_STRLS</name>
<dbReference type="OrthoDB" id="4350410at2"/>
<feature type="domain" description="RNA polymerase sigma factor 70 region 4 type 2" evidence="8">
    <location>
        <begin position="278"/>
        <end position="328"/>
    </location>
</feature>
<evidence type="ECO:0000256" key="1">
    <source>
        <dbReference type="ARBA" id="ARBA00010641"/>
    </source>
</evidence>
<dbReference type="GO" id="GO:0016987">
    <property type="term" value="F:sigma factor activity"/>
    <property type="evidence" value="ECO:0007669"/>
    <property type="project" value="UniProtKB-KW"/>
</dbReference>
<evidence type="ECO:0000313" key="10">
    <source>
        <dbReference type="Proteomes" id="UP000305929"/>
    </source>
</evidence>
<dbReference type="Gene3D" id="1.10.10.10">
    <property type="entry name" value="Winged helix-like DNA-binding domain superfamily/Winged helix DNA-binding domain"/>
    <property type="match status" value="1"/>
</dbReference>
<evidence type="ECO:0000256" key="5">
    <source>
        <dbReference type="ARBA" id="ARBA00023163"/>
    </source>
</evidence>
<evidence type="ECO:0000256" key="4">
    <source>
        <dbReference type="ARBA" id="ARBA00023125"/>
    </source>
</evidence>
<feature type="compositionally biased region" description="Basic and acidic residues" evidence="6">
    <location>
        <begin position="160"/>
        <end position="174"/>
    </location>
</feature>
<dbReference type="InterPro" id="IPR013324">
    <property type="entry name" value="RNA_pol_sigma_r3/r4-like"/>
</dbReference>
<dbReference type="Proteomes" id="UP000305929">
    <property type="component" value="Unassembled WGS sequence"/>
</dbReference>
<evidence type="ECO:0000256" key="2">
    <source>
        <dbReference type="ARBA" id="ARBA00023015"/>
    </source>
</evidence>
<dbReference type="GO" id="GO:0006352">
    <property type="term" value="P:DNA-templated transcription initiation"/>
    <property type="evidence" value="ECO:0007669"/>
    <property type="project" value="InterPro"/>
</dbReference>
<dbReference type="SUPFAM" id="SSF88946">
    <property type="entry name" value="Sigma2 domain of RNA polymerase sigma factors"/>
    <property type="match status" value="2"/>
</dbReference>
<protein>
    <submittedName>
        <fullName evidence="9">Sigma-70 family RNA polymerase sigma factor</fullName>
    </submittedName>
</protein>
<organism evidence="9 10">
    <name type="scientific">Streptomyces lasalocidi</name>
    <name type="common">Streptomyces lasaliensis</name>
    <dbReference type="NCBI Taxonomy" id="324833"/>
    <lineage>
        <taxon>Bacteria</taxon>
        <taxon>Bacillati</taxon>
        <taxon>Actinomycetota</taxon>
        <taxon>Actinomycetes</taxon>
        <taxon>Kitasatosporales</taxon>
        <taxon>Streptomycetaceae</taxon>
        <taxon>Streptomyces</taxon>
    </lineage>
</organism>
<keyword evidence="10" id="KW-1185">Reference proteome</keyword>
<keyword evidence="3" id="KW-0731">Sigma factor</keyword>
<dbReference type="InterPro" id="IPR007627">
    <property type="entry name" value="RNA_pol_sigma70_r2"/>
</dbReference>
<keyword evidence="2" id="KW-0805">Transcription regulation</keyword>
<dbReference type="EMBL" id="SZNQ01000003">
    <property type="protein sequence ID" value="TKS96376.1"/>
    <property type="molecule type" value="Genomic_DNA"/>
</dbReference>
<keyword evidence="4" id="KW-0238">DNA-binding</keyword>
<sequence>MASESRNGRHGAPPSGGAPWSEFEQLYRDHQDKLTTYVTRRGFSPADASDIVSTSFANLWRLWQEQERPRDPTPYLYQVVKRRMIDHLRREKQEADRGVVYAPQDVIDAVSPVEEFTDSFHAIGLRDAETAAARGISKDHFGSLDGVPAGVPGEPAAEAHVNRRDAQKRDRPPEPGEGLPLDFEAFYLGYQEAFHAYAEAHFGTHETAQEIVHTAFLEILAAWPELLTSKSLEQGAWAIVRRVVRDRLKPAFATKSPIADVLTDARNKLRMLESSSGLYEAIAELPNRQFEVIVLRYLLGYPTSKISWYLGIDERTVGHHLRRGRERLRVKLGLPEYGSKRGRTDGS</sequence>
<dbReference type="InterPro" id="IPR013249">
    <property type="entry name" value="RNA_pol_sigma70_r4_t2"/>
</dbReference>
<dbReference type="RefSeq" id="WP_137311472.1">
    <property type="nucleotide sequence ID" value="NZ_SZNQ01000003.1"/>
</dbReference>
<dbReference type="InterPro" id="IPR036388">
    <property type="entry name" value="WH-like_DNA-bd_sf"/>
</dbReference>
<keyword evidence="5" id="KW-0804">Transcription</keyword>
<evidence type="ECO:0000259" key="7">
    <source>
        <dbReference type="Pfam" id="PF04542"/>
    </source>
</evidence>
<feature type="region of interest" description="Disordered" evidence="6">
    <location>
        <begin position="145"/>
        <end position="178"/>
    </location>
</feature>
<comment type="caution">
    <text evidence="9">The sequence shown here is derived from an EMBL/GenBank/DDBJ whole genome shotgun (WGS) entry which is preliminary data.</text>
</comment>
<gene>
    <name evidence="9" type="ORF">E4U91_37620</name>
</gene>
<evidence type="ECO:0000313" key="9">
    <source>
        <dbReference type="EMBL" id="TKS96376.1"/>
    </source>
</evidence>
<dbReference type="GO" id="GO:0003677">
    <property type="term" value="F:DNA binding"/>
    <property type="evidence" value="ECO:0007669"/>
    <property type="project" value="UniProtKB-KW"/>
</dbReference>
<dbReference type="SUPFAM" id="SSF88659">
    <property type="entry name" value="Sigma3 and sigma4 domains of RNA polymerase sigma factors"/>
    <property type="match status" value="1"/>
</dbReference>
<dbReference type="InterPro" id="IPR039425">
    <property type="entry name" value="RNA_pol_sigma-70-like"/>
</dbReference>
<comment type="similarity">
    <text evidence="1">Belongs to the sigma-70 factor family. ECF subfamily.</text>
</comment>
<dbReference type="PANTHER" id="PTHR43133:SF8">
    <property type="entry name" value="RNA POLYMERASE SIGMA FACTOR HI_1459-RELATED"/>
    <property type="match status" value="1"/>
</dbReference>
<evidence type="ECO:0000259" key="8">
    <source>
        <dbReference type="Pfam" id="PF08281"/>
    </source>
</evidence>
<reference evidence="9 10" key="1">
    <citation type="submission" date="2019-04" db="EMBL/GenBank/DDBJ databases">
        <title>Streptomyces lasaliensis sp. nov., an Actinomycete isolated from soil which produces the polyether antibiotic lasalocid.</title>
        <authorList>
            <person name="Erwin G."/>
            <person name="Haber C."/>
        </authorList>
    </citation>
    <scope>NUCLEOTIDE SEQUENCE [LARGE SCALE GENOMIC DNA]</scope>
    <source>
        <strain evidence="9 10">X-537</strain>
    </source>
</reference>
<dbReference type="NCBIfam" id="TIGR02937">
    <property type="entry name" value="sigma70-ECF"/>
    <property type="match status" value="1"/>
</dbReference>
<evidence type="ECO:0000256" key="6">
    <source>
        <dbReference type="SAM" id="MobiDB-lite"/>
    </source>
</evidence>
<dbReference type="Pfam" id="PF08281">
    <property type="entry name" value="Sigma70_r4_2"/>
    <property type="match status" value="1"/>
</dbReference>
<dbReference type="AlphaFoldDB" id="A0A4U5W4L0"/>
<proteinExistence type="inferred from homology"/>
<dbReference type="Gene3D" id="1.10.1740.10">
    <property type="match status" value="2"/>
</dbReference>
<feature type="compositionally biased region" description="Low complexity" evidence="6">
    <location>
        <begin position="146"/>
        <end position="159"/>
    </location>
</feature>
<feature type="domain" description="RNA polymerase sigma-70 region 2" evidence="7">
    <location>
        <begin position="26"/>
        <end position="92"/>
    </location>
</feature>
<dbReference type="Pfam" id="PF04542">
    <property type="entry name" value="Sigma70_r2"/>
    <property type="match status" value="1"/>
</dbReference>
<dbReference type="PANTHER" id="PTHR43133">
    <property type="entry name" value="RNA POLYMERASE ECF-TYPE SIGMA FACTO"/>
    <property type="match status" value="1"/>
</dbReference>